<sequence length="154" mass="18120">MCETMSSAADYSSLLGETVSCKRAAIVIGFFTYLLHQLVTGAVHYMEIKKKDEKMIKTLKGFKLDIEQRSFFYMVFVLFIQILTPVPFGVAMIYLYFFLSFPMVFLGHYQPEKWWKLRIAGIGLQVFIMIVLIFFVLINPWCRQYYFRYVVANP</sequence>
<name>A0A8J8NB38_HALGN</name>
<gene>
    <name evidence="2" type="ORF">FGO68_gene1200</name>
</gene>
<feature type="transmembrane region" description="Helical" evidence="1">
    <location>
        <begin position="24"/>
        <end position="46"/>
    </location>
</feature>
<comment type="caution">
    <text evidence="2">The sequence shown here is derived from an EMBL/GenBank/DDBJ whole genome shotgun (WGS) entry which is preliminary data.</text>
</comment>
<protein>
    <submittedName>
        <fullName evidence="2">Uncharacterized protein</fullName>
    </submittedName>
</protein>
<feature type="transmembrane region" description="Helical" evidence="1">
    <location>
        <begin position="71"/>
        <end position="97"/>
    </location>
</feature>
<reference evidence="2" key="1">
    <citation type="submission" date="2019-06" db="EMBL/GenBank/DDBJ databases">
        <authorList>
            <person name="Zheng W."/>
        </authorList>
    </citation>
    <scope>NUCLEOTIDE SEQUENCE</scope>
    <source>
        <strain evidence="2">QDHG01</strain>
    </source>
</reference>
<organism evidence="2 3">
    <name type="scientific">Halteria grandinella</name>
    <dbReference type="NCBI Taxonomy" id="5974"/>
    <lineage>
        <taxon>Eukaryota</taxon>
        <taxon>Sar</taxon>
        <taxon>Alveolata</taxon>
        <taxon>Ciliophora</taxon>
        <taxon>Intramacronucleata</taxon>
        <taxon>Spirotrichea</taxon>
        <taxon>Stichotrichia</taxon>
        <taxon>Sporadotrichida</taxon>
        <taxon>Halteriidae</taxon>
        <taxon>Halteria</taxon>
    </lineage>
</organism>
<keyword evidence="3" id="KW-1185">Reference proteome</keyword>
<keyword evidence="1" id="KW-0812">Transmembrane</keyword>
<keyword evidence="1" id="KW-1133">Transmembrane helix</keyword>
<proteinExistence type="predicted"/>
<dbReference type="Proteomes" id="UP000785679">
    <property type="component" value="Unassembled WGS sequence"/>
</dbReference>
<accession>A0A8J8NB38</accession>
<evidence type="ECO:0000256" key="1">
    <source>
        <dbReference type="SAM" id="Phobius"/>
    </source>
</evidence>
<evidence type="ECO:0000313" key="3">
    <source>
        <dbReference type="Proteomes" id="UP000785679"/>
    </source>
</evidence>
<dbReference type="EMBL" id="RRYP01029824">
    <property type="protein sequence ID" value="TNV71400.1"/>
    <property type="molecule type" value="Genomic_DNA"/>
</dbReference>
<feature type="transmembrane region" description="Helical" evidence="1">
    <location>
        <begin position="117"/>
        <end position="138"/>
    </location>
</feature>
<dbReference type="OrthoDB" id="10512470at2759"/>
<evidence type="ECO:0000313" key="2">
    <source>
        <dbReference type="EMBL" id="TNV71400.1"/>
    </source>
</evidence>
<keyword evidence="1" id="KW-0472">Membrane</keyword>
<dbReference type="AlphaFoldDB" id="A0A8J8NB38"/>